<dbReference type="RefSeq" id="WP_380013166.1">
    <property type="nucleotide sequence ID" value="NZ_JADIKI010000023.1"/>
</dbReference>
<evidence type="ECO:0000313" key="1">
    <source>
        <dbReference type="EMBL" id="MFK2855746.1"/>
    </source>
</evidence>
<comment type="caution">
    <text evidence="1">The sequence shown here is derived from an EMBL/GenBank/DDBJ whole genome shotgun (WGS) entry which is preliminary data.</text>
</comment>
<name>A0ABW8IN86_9GAMM</name>
<keyword evidence="2" id="KW-1185">Reference proteome</keyword>
<accession>A0ABW8IN86</accession>
<organism evidence="1 2">
    <name type="scientific">Dyella humi</name>
    <dbReference type="NCBI Taxonomy" id="1770547"/>
    <lineage>
        <taxon>Bacteria</taxon>
        <taxon>Pseudomonadati</taxon>
        <taxon>Pseudomonadota</taxon>
        <taxon>Gammaproteobacteria</taxon>
        <taxon>Lysobacterales</taxon>
        <taxon>Rhodanobacteraceae</taxon>
        <taxon>Dyella</taxon>
    </lineage>
</organism>
<protein>
    <submittedName>
        <fullName evidence="1">Uncharacterized protein</fullName>
    </submittedName>
</protein>
<dbReference type="Proteomes" id="UP001620409">
    <property type="component" value="Unassembled WGS sequence"/>
</dbReference>
<evidence type="ECO:0000313" key="2">
    <source>
        <dbReference type="Proteomes" id="UP001620409"/>
    </source>
</evidence>
<sequence>MIITSTDGSNSSQPNEESIKYQYQDRGAWSRFFSPKHTSINFSVKVFDGPFIATIPLMTVDHVSNTSDGEGFQRVVTHQVETYPLFLIKEDGSNSKFSSQFVLKGATQYQGPVSGAISAAQTAIKLVAPHSAVLTTLTEQTVKDASSALDSVLARLLSTSIDEEHSVDEDVGLLAPGKKGITVTLQIPTPEHEGEWDAPSGVVGSWTLRFAAPRPSVFSDVEICMPSNNAPNQASSANQQPLRSCQKSFDDAATFARTQAEKSPAAILQFQLISNAENMGSVSSFLKQQAWYGTSQKVLLAAKPKPEDVASFCESIKQAMIGIGLNDVDAGIVSHAMEHETWATDALRTEMEKQTKACGA</sequence>
<dbReference type="EMBL" id="JADIKI010000023">
    <property type="protein sequence ID" value="MFK2855746.1"/>
    <property type="molecule type" value="Genomic_DNA"/>
</dbReference>
<proteinExistence type="predicted"/>
<gene>
    <name evidence="1" type="ORF">ISP18_14185</name>
</gene>
<reference evidence="1 2" key="1">
    <citation type="submission" date="2020-10" db="EMBL/GenBank/DDBJ databases">
        <title>Phylogeny of dyella-like bacteria.</title>
        <authorList>
            <person name="Fu J."/>
        </authorList>
    </citation>
    <scope>NUCLEOTIDE SEQUENCE [LARGE SCALE GENOMIC DNA]</scope>
    <source>
        <strain evidence="1 2">DHG40</strain>
    </source>
</reference>